<reference evidence="1" key="2">
    <citation type="submission" date="2021-03" db="UniProtKB">
        <authorList>
            <consortium name="EnsemblPlants"/>
        </authorList>
    </citation>
    <scope>IDENTIFICATION</scope>
</reference>
<sequence>MLTPENPRPGLTSHFFVLLKERRCPKKEDAIADDIKMHTCIAFELIYWTIIITAIRIKSDVRLQTAVIGNLDDYTECHVRFSHSPPFKLVPHRDATTSSELIKLCPGMAVIALGRYNDDPYHIMAAPGKLM</sequence>
<dbReference type="AlphaFoldDB" id="A0A803NA92"/>
<accession>A0A803NA92</accession>
<proteinExistence type="predicted"/>
<protein>
    <submittedName>
        <fullName evidence="1">Uncharacterized protein</fullName>
    </submittedName>
</protein>
<dbReference type="EnsemblPlants" id="AUR62042891-RA">
    <property type="protein sequence ID" value="AUR62042891-RA:cds"/>
    <property type="gene ID" value="AUR62042891"/>
</dbReference>
<keyword evidence="2" id="KW-1185">Reference proteome</keyword>
<dbReference type="Proteomes" id="UP000596660">
    <property type="component" value="Unplaced"/>
</dbReference>
<organism evidence="1 2">
    <name type="scientific">Chenopodium quinoa</name>
    <name type="common">Quinoa</name>
    <dbReference type="NCBI Taxonomy" id="63459"/>
    <lineage>
        <taxon>Eukaryota</taxon>
        <taxon>Viridiplantae</taxon>
        <taxon>Streptophyta</taxon>
        <taxon>Embryophyta</taxon>
        <taxon>Tracheophyta</taxon>
        <taxon>Spermatophyta</taxon>
        <taxon>Magnoliopsida</taxon>
        <taxon>eudicotyledons</taxon>
        <taxon>Gunneridae</taxon>
        <taxon>Pentapetalae</taxon>
        <taxon>Caryophyllales</taxon>
        <taxon>Chenopodiaceae</taxon>
        <taxon>Chenopodioideae</taxon>
        <taxon>Atripliceae</taxon>
        <taxon>Chenopodium</taxon>
    </lineage>
</organism>
<name>A0A803NA92_CHEQI</name>
<dbReference type="Gramene" id="AUR62042891-RA">
    <property type="protein sequence ID" value="AUR62042891-RA:cds"/>
    <property type="gene ID" value="AUR62042891"/>
</dbReference>
<reference evidence="1" key="1">
    <citation type="journal article" date="2017" name="Nature">
        <title>The genome of Chenopodium quinoa.</title>
        <authorList>
            <person name="Jarvis D.E."/>
            <person name="Ho Y.S."/>
            <person name="Lightfoot D.J."/>
            <person name="Schmoeckel S.M."/>
            <person name="Li B."/>
            <person name="Borm T.J.A."/>
            <person name="Ohyanagi H."/>
            <person name="Mineta K."/>
            <person name="Michell C.T."/>
            <person name="Saber N."/>
            <person name="Kharbatia N.M."/>
            <person name="Rupper R.R."/>
            <person name="Sharp A.R."/>
            <person name="Dally N."/>
            <person name="Boughton B.A."/>
            <person name="Woo Y.H."/>
            <person name="Gao G."/>
            <person name="Schijlen E.G.W.M."/>
            <person name="Guo X."/>
            <person name="Momin A.A."/>
            <person name="Negrao S."/>
            <person name="Al-Babili S."/>
            <person name="Gehring C."/>
            <person name="Roessner U."/>
            <person name="Jung C."/>
            <person name="Murphy K."/>
            <person name="Arold S.T."/>
            <person name="Gojobori T."/>
            <person name="van der Linden C.G."/>
            <person name="van Loo E.N."/>
            <person name="Jellen E.N."/>
            <person name="Maughan P.J."/>
            <person name="Tester M."/>
        </authorList>
    </citation>
    <scope>NUCLEOTIDE SEQUENCE [LARGE SCALE GENOMIC DNA]</scope>
    <source>
        <strain evidence="1">cv. PI 614886</strain>
    </source>
</reference>
<evidence type="ECO:0000313" key="1">
    <source>
        <dbReference type="EnsemblPlants" id="AUR62042891-RA:cds"/>
    </source>
</evidence>
<evidence type="ECO:0000313" key="2">
    <source>
        <dbReference type="Proteomes" id="UP000596660"/>
    </source>
</evidence>